<feature type="compositionally biased region" description="Low complexity" evidence="1">
    <location>
        <begin position="121"/>
        <end position="133"/>
    </location>
</feature>
<gene>
    <name evidence="3" type="ORF">KIH79_05885</name>
</gene>
<sequence length="166" mass="16987">MPPNRRPWPPPPYSADGRRPRPDDDESGARILRSIGISSLVLGAVLGMVAFAGMLYLARGEYRPEDVLILLVACAAGACCIPSLLVGAVLSVAAGIQGHREARKAAQRPCGPAVSSDEAETAATAAGIMAAAGSPPPMADPPPMPDSSGTAAPPDERAVRRGRPCA</sequence>
<feature type="compositionally biased region" description="Pro residues" evidence="1">
    <location>
        <begin position="1"/>
        <end position="13"/>
    </location>
</feature>
<dbReference type="Proteomes" id="UP000700815">
    <property type="component" value="Unassembled WGS sequence"/>
</dbReference>
<proteinExistence type="predicted"/>
<comment type="caution">
    <text evidence="3">The sequence shown here is derived from an EMBL/GenBank/DDBJ whole genome shotgun (WGS) entry which is preliminary data.</text>
</comment>
<accession>A0ABS6WH02</accession>
<feature type="region of interest" description="Disordered" evidence="1">
    <location>
        <begin position="103"/>
        <end position="166"/>
    </location>
</feature>
<feature type="transmembrane region" description="Helical" evidence="2">
    <location>
        <begin position="68"/>
        <end position="94"/>
    </location>
</feature>
<evidence type="ECO:0000313" key="3">
    <source>
        <dbReference type="EMBL" id="MBW3092481.1"/>
    </source>
</evidence>
<protein>
    <submittedName>
        <fullName evidence="3">Uncharacterized protein</fullName>
    </submittedName>
</protein>
<keyword evidence="2" id="KW-1133">Transmembrane helix</keyword>
<feature type="compositionally biased region" description="Pro residues" evidence="1">
    <location>
        <begin position="134"/>
        <end position="145"/>
    </location>
</feature>
<feature type="transmembrane region" description="Helical" evidence="2">
    <location>
        <begin position="35"/>
        <end position="56"/>
    </location>
</feature>
<dbReference type="RefSeq" id="WP_219058559.1">
    <property type="nucleotide sequence ID" value="NZ_JAHBBH010000013.1"/>
</dbReference>
<name>A0ABS6WH02_9BIFI</name>
<evidence type="ECO:0000313" key="4">
    <source>
        <dbReference type="Proteomes" id="UP000700815"/>
    </source>
</evidence>
<feature type="region of interest" description="Disordered" evidence="1">
    <location>
        <begin position="1"/>
        <end position="27"/>
    </location>
</feature>
<dbReference type="EMBL" id="JAHBBH010000013">
    <property type="protein sequence ID" value="MBW3092481.1"/>
    <property type="molecule type" value="Genomic_DNA"/>
</dbReference>
<reference evidence="3 4" key="1">
    <citation type="submission" date="2021-05" db="EMBL/GenBank/DDBJ databases">
        <title>Phylogenetic classification of ten novel species belonging to the genus Bifidobacterium comprising B. colchicus sp. nov., B. abeli sp. nov., B. bicoloris sp. nov., B. guerezis sp. nov., B. rosaliae sp. nov., B. santillanensis sp. nov., B. argentati sp. nov., B. amazzoni sp. nov., B. pluviali sp. nov., and B. pinnaculum sp. nov.</title>
        <authorList>
            <person name="Lugli G.A."/>
            <person name="Ruiz Garcia L."/>
            <person name="Margolles A."/>
            <person name="Ventura M."/>
        </authorList>
    </citation>
    <scope>NUCLEOTIDE SEQUENCE [LARGE SCALE GENOMIC DNA]</scope>
    <source>
        <strain evidence="3 4">82T10</strain>
    </source>
</reference>
<evidence type="ECO:0000256" key="2">
    <source>
        <dbReference type="SAM" id="Phobius"/>
    </source>
</evidence>
<evidence type="ECO:0000256" key="1">
    <source>
        <dbReference type="SAM" id="MobiDB-lite"/>
    </source>
</evidence>
<keyword evidence="4" id="KW-1185">Reference proteome</keyword>
<keyword evidence="2" id="KW-0472">Membrane</keyword>
<organism evidence="3 4">
    <name type="scientific">Bifidobacterium miconis</name>
    <dbReference type="NCBI Taxonomy" id="2834435"/>
    <lineage>
        <taxon>Bacteria</taxon>
        <taxon>Bacillati</taxon>
        <taxon>Actinomycetota</taxon>
        <taxon>Actinomycetes</taxon>
        <taxon>Bifidobacteriales</taxon>
        <taxon>Bifidobacteriaceae</taxon>
        <taxon>Bifidobacterium</taxon>
    </lineage>
</organism>
<keyword evidence="2" id="KW-0812">Transmembrane</keyword>